<accession>A0AB34FWJ8</accession>
<organism evidence="1 2">
    <name type="scientific">Purpureocillium lavendulum</name>
    <dbReference type="NCBI Taxonomy" id="1247861"/>
    <lineage>
        <taxon>Eukaryota</taxon>
        <taxon>Fungi</taxon>
        <taxon>Dikarya</taxon>
        <taxon>Ascomycota</taxon>
        <taxon>Pezizomycotina</taxon>
        <taxon>Sordariomycetes</taxon>
        <taxon>Hypocreomycetidae</taxon>
        <taxon>Hypocreales</taxon>
        <taxon>Ophiocordycipitaceae</taxon>
        <taxon>Purpureocillium</taxon>
    </lineage>
</organism>
<evidence type="ECO:0000313" key="2">
    <source>
        <dbReference type="Proteomes" id="UP001163105"/>
    </source>
</evidence>
<dbReference type="InterPro" id="IPR044924">
    <property type="entry name" value="HAD-SF_hydro_IA_REG-2-like_cap"/>
</dbReference>
<dbReference type="PANTHER" id="PTHR46191:SF2">
    <property type="entry name" value="HALOACID DEHALOGENASE-LIKE HYDROLASE DOMAIN-CONTAINING PROTEIN 3"/>
    <property type="match status" value="1"/>
</dbReference>
<dbReference type="EMBL" id="JAQHRD010000003">
    <property type="protein sequence ID" value="KAJ6443178.1"/>
    <property type="molecule type" value="Genomic_DNA"/>
</dbReference>
<sequence length="543" mass="58960">MVVAMARPHLLLCFDAFGTLFRPKRSVAQQYAEVARRCGVTGFSDAELEASLKAAFKDEARRNPNYGRATGLGATRWWTNIIHKTFTPFIHGRSLPSDLASRLLHRFASKEGYDAEPNLASSLRALKRPDHARHFDRIVIGVITNSDDRVPDILQSFDVKVSPLRYGTDVDAAVLADQSYDVDFHCMSYDVGVEKPDRRIFDAASGLLVRILATREGRTEDEVRDEVSRTWRRVYVGDEHAKDVVGARNAGWSPVLLDPDDHSAGAASVEDHRGQTLDELFKEHGVLRYLLSDAVAASPHLVLHRLVNEVPELVHELDKLLGRPVGNELLPQCAPVGVGAQVGSALLEPALGVRPRLEVTLFCAVEDDGALEPRQHVAAPWRQAREQRLEAPQALDLGLVGDAPVRPPGGRQVDGDAKVVRRVDKEALLAADVDERARGRRLAVVPIHIHACVAAGTALGNRLREGEEAQQAADAPDVAVDVEAVVGEPPAEHVLGHGAAGRVAQEGRLRGAPEAVRVRGDEGFGEAEAGHDGVVARVGCKVK</sequence>
<dbReference type="InterPro" id="IPR036412">
    <property type="entry name" value="HAD-like_sf"/>
</dbReference>
<protein>
    <submittedName>
        <fullName evidence="1">Haloacid dehalogenase protein</fullName>
    </submittedName>
</protein>
<dbReference type="PANTHER" id="PTHR46191">
    <property type="match status" value="1"/>
</dbReference>
<reference evidence="1" key="1">
    <citation type="submission" date="2023-01" db="EMBL/GenBank/DDBJ databases">
        <title>The growth and conidiation of Purpureocillium lavendulum are regulated by nitrogen source and histone H3K14 acetylation.</title>
        <authorList>
            <person name="Tang P."/>
            <person name="Han J."/>
            <person name="Zhang C."/>
            <person name="Tang P."/>
            <person name="Qi F."/>
            <person name="Zhang K."/>
            <person name="Liang L."/>
        </authorList>
    </citation>
    <scope>NUCLEOTIDE SEQUENCE</scope>
    <source>
        <strain evidence="1">YMF1.00683</strain>
    </source>
</reference>
<dbReference type="InterPro" id="IPR023214">
    <property type="entry name" value="HAD_sf"/>
</dbReference>
<keyword evidence="2" id="KW-1185">Reference proteome</keyword>
<dbReference type="InterPro" id="IPR051828">
    <property type="entry name" value="HAD-like_hydrolase_domain"/>
</dbReference>
<dbReference type="Gene3D" id="3.40.50.1000">
    <property type="entry name" value="HAD superfamily/HAD-like"/>
    <property type="match status" value="1"/>
</dbReference>
<comment type="caution">
    <text evidence="1">The sequence shown here is derived from an EMBL/GenBank/DDBJ whole genome shotgun (WGS) entry which is preliminary data.</text>
</comment>
<gene>
    <name evidence="1" type="ORF">O9K51_04357</name>
</gene>
<dbReference type="Gene3D" id="1.10.150.720">
    <property type="entry name" value="Haloacid dehalogenase-like hydrolase"/>
    <property type="match status" value="1"/>
</dbReference>
<dbReference type="SUPFAM" id="SSF56784">
    <property type="entry name" value="HAD-like"/>
    <property type="match status" value="1"/>
</dbReference>
<evidence type="ECO:0000313" key="1">
    <source>
        <dbReference type="EMBL" id="KAJ6443178.1"/>
    </source>
</evidence>
<dbReference type="Pfam" id="PF00702">
    <property type="entry name" value="Hydrolase"/>
    <property type="match status" value="1"/>
</dbReference>
<dbReference type="AlphaFoldDB" id="A0AB34FWJ8"/>
<name>A0AB34FWJ8_9HYPO</name>
<proteinExistence type="predicted"/>
<dbReference type="Proteomes" id="UP001163105">
    <property type="component" value="Unassembled WGS sequence"/>
</dbReference>
<dbReference type="GO" id="GO:0005634">
    <property type="term" value="C:nucleus"/>
    <property type="evidence" value="ECO:0007669"/>
    <property type="project" value="TreeGrafter"/>
</dbReference>